<dbReference type="EMBL" id="BASE01000027">
    <property type="protein sequence ID" value="GAM13151.1"/>
    <property type="molecule type" value="Genomic_DNA"/>
</dbReference>
<dbReference type="InterPro" id="IPR025009">
    <property type="entry name" value="DUF3977"/>
</dbReference>
<dbReference type="OrthoDB" id="2925496at2"/>
<evidence type="ECO:0008006" key="3">
    <source>
        <dbReference type="Google" id="ProtNLM"/>
    </source>
</evidence>
<reference evidence="1 2" key="1">
    <citation type="submission" date="2013-06" db="EMBL/GenBank/DDBJ databases">
        <title>Whole genome shotgun sequence of Bacillus selenatarsenatis SF-1.</title>
        <authorList>
            <person name="Kuroda M."/>
            <person name="Sei K."/>
            <person name="Yamashita M."/>
            <person name="Ike M."/>
        </authorList>
    </citation>
    <scope>NUCLEOTIDE SEQUENCE [LARGE SCALE GENOMIC DNA]</scope>
    <source>
        <strain evidence="1 2">SF-1</strain>
    </source>
</reference>
<protein>
    <recommendedName>
        <fullName evidence="3">DUF3977 domain-containing protein</fullName>
    </recommendedName>
</protein>
<dbReference type="STRING" id="1321606.SAMD00020551_1289"/>
<sequence length="87" mass="10244">MPLTKYIEIGIGNTWLVRTEFEIENEDEYEEKGIKGPINFHSAYIRVWFWKSVIIIDSKEGLKTMQKNRGNFKFIFGIVSKERGLSK</sequence>
<organism evidence="1 2">
    <name type="scientific">Mesobacillus selenatarsenatis (strain DSM 18680 / JCM 14380 / FERM P-15431 / SF-1)</name>
    <dbReference type="NCBI Taxonomy" id="1321606"/>
    <lineage>
        <taxon>Bacteria</taxon>
        <taxon>Bacillati</taxon>
        <taxon>Bacillota</taxon>
        <taxon>Bacilli</taxon>
        <taxon>Bacillales</taxon>
        <taxon>Bacillaceae</taxon>
        <taxon>Mesobacillus</taxon>
    </lineage>
</organism>
<dbReference type="Proteomes" id="UP000031014">
    <property type="component" value="Unassembled WGS sequence"/>
</dbReference>
<proteinExistence type="predicted"/>
<dbReference type="AlphaFoldDB" id="A0A0A8X4S1"/>
<evidence type="ECO:0000313" key="1">
    <source>
        <dbReference type="EMBL" id="GAM13151.1"/>
    </source>
</evidence>
<dbReference type="Pfam" id="PF13122">
    <property type="entry name" value="DUF3977"/>
    <property type="match status" value="1"/>
</dbReference>
<accession>A0A0A8X4S1</accession>
<name>A0A0A8X4S1_MESS1</name>
<evidence type="ECO:0000313" key="2">
    <source>
        <dbReference type="Proteomes" id="UP000031014"/>
    </source>
</evidence>
<gene>
    <name evidence="1" type="ORF">SAMD00020551_1289</name>
</gene>
<keyword evidence="2" id="KW-1185">Reference proteome</keyword>
<comment type="caution">
    <text evidence="1">The sequence shown here is derived from an EMBL/GenBank/DDBJ whole genome shotgun (WGS) entry which is preliminary data.</text>
</comment>
<dbReference type="RefSeq" id="WP_041965020.1">
    <property type="nucleotide sequence ID" value="NZ_BASE01000027.1"/>
</dbReference>